<dbReference type="EMBL" id="CP051775">
    <property type="protein sequence ID" value="QJE74893.1"/>
    <property type="molecule type" value="Genomic_DNA"/>
</dbReference>
<proteinExistence type="inferred from homology"/>
<evidence type="ECO:0000256" key="3">
    <source>
        <dbReference type="ARBA" id="ARBA00022777"/>
    </source>
</evidence>
<feature type="domain" description="HipA N-terminal subdomain 1" evidence="6">
    <location>
        <begin position="5"/>
        <end position="100"/>
    </location>
</feature>
<dbReference type="KEGG" id="acru:HHL28_13475"/>
<dbReference type="AlphaFoldDB" id="A0A858RCU4"/>
<dbReference type="GO" id="GO:0004674">
    <property type="term" value="F:protein serine/threonine kinase activity"/>
    <property type="evidence" value="ECO:0007669"/>
    <property type="project" value="TreeGrafter"/>
</dbReference>
<evidence type="ECO:0000259" key="6">
    <source>
        <dbReference type="Pfam" id="PF13657"/>
    </source>
</evidence>
<accession>A0A858RCU4</accession>
<feature type="domain" description="HipA-like C-terminal" evidence="5">
    <location>
        <begin position="141"/>
        <end position="375"/>
    </location>
</feature>
<evidence type="ECO:0000313" key="8">
    <source>
        <dbReference type="Proteomes" id="UP000501891"/>
    </source>
</evidence>
<keyword evidence="8" id="KW-1185">Reference proteome</keyword>
<evidence type="ECO:0000313" key="7">
    <source>
        <dbReference type="EMBL" id="QJE74893.1"/>
    </source>
</evidence>
<dbReference type="CDD" id="cd17793">
    <property type="entry name" value="HipA"/>
    <property type="match status" value="1"/>
</dbReference>
<dbReference type="Gene3D" id="1.10.1070.20">
    <property type="match status" value="1"/>
</dbReference>
<evidence type="ECO:0000256" key="2">
    <source>
        <dbReference type="ARBA" id="ARBA00022679"/>
    </source>
</evidence>
<dbReference type="NCBIfam" id="TIGR03071">
    <property type="entry name" value="couple_hipA"/>
    <property type="match status" value="1"/>
</dbReference>
<comment type="similarity">
    <text evidence="1">Belongs to the HipA Ser/Thr kinase family.</text>
</comment>
<dbReference type="Proteomes" id="UP000501891">
    <property type="component" value="Chromosome"/>
</dbReference>
<feature type="region of interest" description="Disordered" evidence="4">
    <location>
        <begin position="415"/>
        <end position="439"/>
    </location>
</feature>
<organism evidence="7 8">
    <name type="scientific">Aerophototrophica crusticola</name>
    <dbReference type="NCBI Taxonomy" id="1709002"/>
    <lineage>
        <taxon>Bacteria</taxon>
        <taxon>Pseudomonadati</taxon>
        <taxon>Pseudomonadota</taxon>
        <taxon>Alphaproteobacteria</taxon>
        <taxon>Rhodospirillales</taxon>
        <taxon>Rhodospirillaceae</taxon>
        <taxon>Aerophototrophica</taxon>
    </lineage>
</organism>
<sequence length="439" mass="47376">MMVPVFYETFLVGEIAAEAGGPVFRYDPRWQRTRGAFPVSVTMPLAVDRHGPDRLVPWLANLLPEGDILRTVGRAMGIAAEDVLGLVGRIGRDTAGALAIGAPREGEEPDYLGIAGAPDLERIINDLPRRPFLVGEDGVSMSLAGAQHKLPVALQGDRLAIPVDGAPSTHILKPDNPNLFGSVQNEALCMVLARRAGLDVAPVTTGRVGDRTYLLVQRYDRFRHGAVWRRQHQEDFCQALGLPPAAKYEHDGSGTRATGLPALAGLLRREARPGALLPFLDAVILNVLLANVDSHAKNYSLLFDRAGEPPRLAPLYDLMCAAAWENITQNHAQSIGGERRGRQVRAKHWARMATACGLNARAVLRRVADLGHRVQEGVDAAVAEVRAMPAGDHAMLPVFADAIRQRCRTVVLNVSRDPGAGENGPDDEGEAGLPMDRLA</sequence>
<dbReference type="Pfam" id="PF13657">
    <property type="entry name" value="Couple_hipA"/>
    <property type="match status" value="1"/>
</dbReference>
<keyword evidence="2" id="KW-0808">Transferase</keyword>
<keyword evidence="3" id="KW-0418">Kinase</keyword>
<gene>
    <name evidence="7" type="ORF">HHL28_13475</name>
</gene>
<dbReference type="InterPro" id="IPR017508">
    <property type="entry name" value="HipA_N1"/>
</dbReference>
<evidence type="ECO:0000256" key="4">
    <source>
        <dbReference type="SAM" id="MobiDB-lite"/>
    </source>
</evidence>
<evidence type="ECO:0000259" key="5">
    <source>
        <dbReference type="Pfam" id="PF07804"/>
    </source>
</evidence>
<dbReference type="InterPro" id="IPR052028">
    <property type="entry name" value="HipA_Ser/Thr_kinase"/>
</dbReference>
<protein>
    <submittedName>
        <fullName evidence="7">Type II toxin-antitoxin system HipA family toxin</fullName>
    </submittedName>
</protein>
<reference evidence="7" key="1">
    <citation type="submission" date="2020-04" db="EMBL/GenBank/DDBJ databases">
        <title>A desert anoxygenic phototrophic bacterium fixes CO2 using RubisCO under aerobic conditions.</title>
        <authorList>
            <person name="Tang K."/>
        </authorList>
    </citation>
    <scope>NUCLEOTIDE SEQUENCE [LARGE SCALE GENOMIC DNA]</scope>
    <source>
        <strain evidence="7">MIMtkB3</strain>
    </source>
</reference>
<name>A0A858RCU4_9PROT</name>
<dbReference type="PANTHER" id="PTHR37419">
    <property type="entry name" value="SERINE/THREONINE-PROTEIN KINASE TOXIN HIPA"/>
    <property type="match status" value="1"/>
</dbReference>
<evidence type="ECO:0000256" key="1">
    <source>
        <dbReference type="ARBA" id="ARBA00010164"/>
    </source>
</evidence>
<dbReference type="Pfam" id="PF07804">
    <property type="entry name" value="HipA_C"/>
    <property type="match status" value="1"/>
</dbReference>
<dbReference type="PANTHER" id="PTHR37419:SF1">
    <property type="entry name" value="SERINE_THREONINE-PROTEIN KINASE TOXIN HIPA"/>
    <property type="match status" value="1"/>
</dbReference>
<dbReference type="GO" id="GO:0005829">
    <property type="term" value="C:cytosol"/>
    <property type="evidence" value="ECO:0007669"/>
    <property type="project" value="TreeGrafter"/>
</dbReference>
<dbReference type="InterPro" id="IPR012893">
    <property type="entry name" value="HipA-like_C"/>
</dbReference>